<sequence>MQRRGAGITEVEKEKVLDEFRQSSLRPLTRDTRFAVGEVRQTPNRPTASSEQEKDKKRGKKRKAILKRLPKDREDYSREEKIAIDVMSHLPGSTIKTKPQLQSVIDSLLPGYDPIDVLKALAKLGEELAHQPSQDYLSISSSSHSKY</sequence>
<feature type="region of interest" description="Disordered" evidence="1">
    <location>
        <begin position="28"/>
        <end position="73"/>
    </location>
</feature>
<dbReference type="EMBL" id="SWFS01000433">
    <property type="protein sequence ID" value="KAA8904196.1"/>
    <property type="molecule type" value="Genomic_DNA"/>
</dbReference>
<evidence type="ECO:0000313" key="3">
    <source>
        <dbReference type="Proteomes" id="UP000761534"/>
    </source>
</evidence>
<comment type="caution">
    <text evidence="2">The sequence shown here is derived from an EMBL/GenBank/DDBJ whole genome shotgun (WGS) entry which is preliminary data.</text>
</comment>
<proteinExistence type="predicted"/>
<dbReference type="VEuPathDB" id="FungiDB:TRICI_005571"/>
<reference evidence="2" key="1">
    <citation type="journal article" date="2019" name="G3 (Bethesda)">
        <title>Genome Assemblies of Two Rare Opportunistic Yeast Pathogens: Diutina rugosa (syn. Candida rugosa) and Trichomonascus ciferrii (syn. Candida ciferrii).</title>
        <authorList>
            <person name="Mixao V."/>
            <person name="Saus E."/>
            <person name="Hansen A.P."/>
            <person name="Lass-Florl C."/>
            <person name="Gabaldon T."/>
        </authorList>
    </citation>
    <scope>NUCLEOTIDE SEQUENCE</scope>
    <source>
        <strain evidence="2">CBS 4856</strain>
    </source>
</reference>
<dbReference type="AlphaFoldDB" id="A0A642URL8"/>
<gene>
    <name evidence="2" type="ORF">TRICI_005571</name>
</gene>
<accession>A0A642URL8</accession>
<feature type="compositionally biased region" description="Polar residues" evidence="1">
    <location>
        <begin position="41"/>
        <end position="50"/>
    </location>
</feature>
<name>A0A642URL8_9ASCO</name>
<evidence type="ECO:0000313" key="2">
    <source>
        <dbReference type="EMBL" id="KAA8904196.1"/>
    </source>
</evidence>
<organism evidence="2 3">
    <name type="scientific">Trichomonascus ciferrii</name>
    <dbReference type="NCBI Taxonomy" id="44093"/>
    <lineage>
        <taxon>Eukaryota</taxon>
        <taxon>Fungi</taxon>
        <taxon>Dikarya</taxon>
        <taxon>Ascomycota</taxon>
        <taxon>Saccharomycotina</taxon>
        <taxon>Dipodascomycetes</taxon>
        <taxon>Dipodascales</taxon>
        <taxon>Trichomonascaceae</taxon>
        <taxon>Trichomonascus</taxon>
        <taxon>Trichomonascus ciferrii complex</taxon>
    </lineage>
</organism>
<dbReference type="Proteomes" id="UP000761534">
    <property type="component" value="Unassembled WGS sequence"/>
</dbReference>
<feature type="compositionally biased region" description="Basic residues" evidence="1">
    <location>
        <begin position="57"/>
        <end position="68"/>
    </location>
</feature>
<keyword evidence="3" id="KW-1185">Reference proteome</keyword>
<evidence type="ECO:0000256" key="1">
    <source>
        <dbReference type="SAM" id="MobiDB-lite"/>
    </source>
</evidence>
<protein>
    <submittedName>
        <fullName evidence="2">Uncharacterized protein</fullName>
    </submittedName>
</protein>